<gene>
    <name evidence="1" type="ORF">BV22DRAFT_1051773</name>
</gene>
<sequence>MVLRKVKKHSILVISGPRWARGSSPSSTSSALQQPSRRGWKAYWMLGEQSIVCNICDPHCYPYKNQEFSFMNFNIATGRSFLHLYLSHQFSGSACSFMHRALFSRTAHWQLLSPESTIGNLSVCLIANSSASFHWNNPCRSFSPQKAYCAVPATSREFQHRNDAKSSKYHHYFPLQVSALRVGTIYQLYPHVKTLEVRHPSQCAMQSGRGFCALRWAHTDKLRVMFQQNSRGIYRLQQLPTLSPYHQLRLELERNLLSIDKHQWHSSPHTSTLLLDEYFDLNVTDSEPEDVGSDAPGVVPGVPSNVNTRASTPATGKSDNQANNEDNIEAKDIHHFFRRTDKDQTCVHCEKHHNANPAAWNPKVKFVYSRCTGNKGLRIHIKNNHKREYLKVSNLVPPVLSGELRTRRTYIGAIFILRSQAVLPDVGGYSNRKPVQGNNKKDIGGMVPEGGVGPELGGAM</sequence>
<dbReference type="EMBL" id="MU266797">
    <property type="protein sequence ID" value="KAH7918377.1"/>
    <property type="molecule type" value="Genomic_DNA"/>
</dbReference>
<keyword evidence="2" id="KW-1185">Reference proteome</keyword>
<organism evidence="1 2">
    <name type="scientific">Leucogyrophana mollusca</name>
    <dbReference type="NCBI Taxonomy" id="85980"/>
    <lineage>
        <taxon>Eukaryota</taxon>
        <taxon>Fungi</taxon>
        <taxon>Dikarya</taxon>
        <taxon>Basidiomycota</taxon>
        <taxon>Agaricomycotina</taxon>
        <taxon>Agaricomycetes</taxon>
        <taxon>Agaricomycetidae</taxon>
        <taxon>Boletales</taxon>
        <taxon>Boletales incertae sedis</taxon>
        <taxon>Leucogyrophana</taxon>
    </lineage>
</organism>
<accession>A0ACB8B105</accession>
<proteinExistence type="predicted"/>
<name>A0ACB8B105_9AGAM</name>
<evidence type="ECO:0000313" key="1">
    <source>
        <dbReference type="EMBL" id="KAH7918377.1"/>
    </source>
</evidence>
<protein>
    <submittedName>
        <fullName evidence="1">Uncharacterized protein</fullName>
    </submittedName>
</protein>
<evidence type="ECO:0000313" key="2">
    <source>
        <dbReference type="Proteomes" id="UP000790709"/>
    </source>
</evidence>
<reference evidence="1" key="1">
    <citation type="journal article" date="2021" name="New Phytol.">
        <title>Evolutionary innovations through gain and loss of genes in the ectomycorrhizal Boletales.</title>
        <authorList>
            <person name="Wu G."/>
            <person name="Miyauchi S."/>
            <person name="Morin E."/>
            <person name="Kuo A."/>
            <person name="Drula E."/>
            <person name="Varga T."/>
            <person name="Kohler A."/>
            <person name="Feng B."/>
            <person name="Cao Y."/>
            <person name="Lipzen A."/>
            <person name="Daum C."/>
            <person name="Hundley H."/>
            <person name="Pangilinan J."/>
            <person name="Johnson J."/>
            <person name="Barry K."/>
            <person name="LaButti K."/>
            <person name="Ng V."/>
            <person name="Ahrendt S."/>
            <person name="Min B."/>
            <person name="Choi I.G."/>
            <person name="Park H."/>
            <person name="Plett J.M."/>
            <person name="Magnuson J."/>
            <person name="Spatafora J.W."/>
            <person name="Nagy L.G."/>
            <person name="Henrissat B."/>
            <person name="Grigoriev I.V."/>
            <person name="Yang Z.L."/>
            <person name="Xu J."/>
            <person name="Martin F.M."/>
        </authorList>
    </citation>
    <scope>NUCLEOTIDE SEQUENCE</scope>
    <source>
        <strain evidence="1">KUC20120723A-06</strain>
    </source>
</reference>
<dbReference type="Proteomes" id="UP000790709">
    <property type="component" value="Unassembled WGS sequence"/>
</dbReference>
<comment type="caution">
    <text evidence="1">The sequence shown here is derived from an EMBL/GenBank/DDBJ whole genome shotgun (WGS) entry which is preliminary data.</text>
</comment>